<dbReference type="EMBL" id="LS992154">
    <property type="protein sequence ID" value="SYX08752.1"/>
    <property type="molecule type" value="Genomic_DNA"/>
</dbReference>
<gene>
    <name evidence="4" type="primary">artJ</name>
    <name evidence="4" type="ORF">C834K_0280</name>
</gene>
<evidence type="ECO:0000256" key="1">
    <source>
        <dbReference type="ARBA" id="ARBA00022729"/>
    </source>
</evidence>
<dbReference type="Proteomes" id="UP000258476">
    <property type="component" value="Chromosome"/>
</dbReference>
<keyword evidence="1 2" id="KW-0732">Signal</keyword>
<dbReference type="InterPro" id="IPR001638">
    <property type="entry name" value="Solute-binding_3/MltF_N"/>
</dbReference>
<dbReference type="Gene3D" id="3.40.190.10">
    <property type="entry name" value="Periplasmic binding protein-like II"/>
    <property type="match status" value="2"/>
</dbReference>
<feature type="signal peptide" evidence="2">
    <location>
        <begin position="1"/>
        <end position="25"/>
    </location>
</feature>
<sequence>MKQFIFCLRALFCAFCLLLVGCNSSSERDKIWVVGTNATYPPFEFIDENGKVVGFDIDLADAISKKLDKQLKVMEFSFDALILNLKKHRIDAILSGMSITRSRQKEIAMIPYHGEGVCDLTIVSKHPIGKEEILPLSKYSSVAVQTGTFHEDYLLSLPRVCVRSFDSTLEVLMEVGCKKSPIAVLEPSVARVILKEFPDLYTTTIDLPEDWWVLGCGLGIAKDRPEHVEEVQKALDELRADGTLPELEKKWGLDQKNY</sequence>
<dbReference type="RefSeq" id="WP_117273995.1">
    <property type="nucleotide sequence ID" value="NZ_LS992154.1"/>
</dbReference>
<name>A0A3B0QFV3_9CHLA</name>
<evidence type="ECO:0000313" key="4">
    <source>
        <dbReference type="EMBL" id="SYX08752.1"/>
    </source>
</evidence>
<organism evidence="4 5">
    <name type="scientific">Chlamydia poikilotherma</name>
    <dbReference type="NCBI Taxonomy" id="1967783"/>
    <lineage>
        <taxon>Bacteria</taxon>
        <taxon>Pseudomonadati</taxon>
        <taxon>Chlamydiota</taxon>
        <taxon>Chlamydiia</taxon>
        <taxon>Chlamydiales</taxon>
        <taxon>Chlamydiaceae</taxon>
        <taxon>Chlamydia/Chlamydophila group</taxon>
        <taxon>Chlamydia</taxon>
    </lineage>
</organism>
<dbReference type="PANTHER" id="PTHR35936:SF17">
    <property type="entry name" value="ARGININE-BINDING EXTRACELLULAR PROTEIN ARTP"/>
    <property type="match status" value="1"/>
</dbReference>
<accession>A0A3B0QFV3</accession>
<reference evidence="5" key="1">
    <citation type="submission" date="2017-11" db="EMBL/GenBank/DDBJ databases">
        <authorList>
            <person name="Seth-Smith MB H."/>
        </authorList>
    </citation>
    <scope>NUCLEOTIDE SEQUENCE [LARGE SCALE GENOMIC DNA]</scope>
</reference>
<evidence type="ECO:0000259" key="3">
    <source>
        <dbReference type="SMART" id="SM00062"/>
    </source>
</evidence>
<dbReference type="Pfam" id="PF00497">
    <property type="entry name" value="SBP_bac_3"/>
    <property type="match status" value="1"/>
</dbReference>
<dbReference type="OrthoDB" id="9774451at2"/>
<dbReference type="AlphaFoldDB" id="A0A3B0QFV3"/>
<dbReference type="KEGG" id="chla:C834K_0280"/>
<protein>
    <recommendedName>
        <fullName evidence="3">Solute-binding protein family 3/N-terminal domain-containing protein</fullName>
    </recommendedName>
</protein>
<keyword evidence="5" id="KW-1185">Reference proteome</keyword>
<dbReference type="PROSITE" id="PS51257">
    <property type="entry name" value="PROKAR_LIPOPROTEIN"/>
    <property type="match status" value="1"/>
</dbReference>
<feature type="chain" id="PRO_5017448437" description="Solute-binding protein family 3/N-terminal domain-containing protein" evidence="2">
    <location>
        <begin position="26"/>
        <end position="258"/>
    </location>
</feature>
<dbReference type="PANTHER" id="PTHR35936">
    <property type="entry name" value="MEMBRANE-BOUND LYTIC MUREIN TRANSGLYCOSYLASE F"/>
    <property type="match status" value="1"/>
</dbReference>
<dbReference type="SMART" id="SM00062">
    <property type="entry name" value="PBPb"/>
    <property type="match status" value="1"/>
</dbReference>
<evidence type="ECO:0000256" key="2">
    <source>
        <dbReference type="SAM" id="SignalP"/>
    </source>
</evidence>
<feature type="domain" description="Solute-binding protein family 3/N-terminal" evidence="3">
    <location>
        <begin position="33"/>
        <end position="255"/>
    </location>
</feature>
<dbReference type="SUPFAM" id="SSF53850">
    <property type="entry name" value="Periplasmic binding protein-like II"/>
    <property type="match status" value="1"/>
</dbReference>
<proteinExistence type="predicted"/>
<evidence type="ECO:0000313" key="5">
    <source>
        <dbReference type="Proteomes" id="UP000258476"/>
    </source>
</evidence>